<comment type="caution">
    <text evidence="9">The sequence shown here is derived from an EMBL/GenBank/DDBJ whole genome shotgun (WGS) entry which is preliminary data.</text>
</comment>
<evidence type="ECO:0000256" key="5">
    <source>
        <dbReference type="ARBA" id="ARBA00022801"/>
    </source>
</evidence>
<evidence type="ECO:0000259" key="8">
    <source>
        <dbReference type="Pfam" id="PF00557"/>
    </source>
</evidence>
<feature type="binding site" evidence="6">
    <location>
        <position position="176"/>
    </location>
    <ligand>
        <name>substrate</name>
    </ligand>
</feature>
<dbReference type="GO" id="GO:0006508">
    <property type="term" value="P:proteolysis"/>
    <property type="evidence" value="ECO:0007669"/>
    <property type="project" value="UniProtKB-KW"/>
</dbReference>
<feature type="binding site" evidence="6">
    <location>
        <position position="233"/>
    </location>
    <ligand>
        <name>a divalent metal cation</name>
        <dbReference type="ChEBI" id="CHEBI:60240"/>
        <label>1</label>
    </ligand>
</feature>
<keyword evidence="5 6" id="KW-0378">Hydrolase</keyword>
<dbReference type="AlphaFoldDB" id="A0A0G0WTA7"/>
<feature type="binding site" evidence="6">
    <location>
        <position position="95"/>
    </location>
    <ligand>
        <name>a divalent metal cation</name>
        <dbReference type="ChEBI" id="CHEBI:60240"/>
        <label>1</label>
    </ligand>
</feature>
<dbReference type="CDD" id="cd01086">
    <property type="entry name" value="MetAP1"/>
    <property type="match status" value="1"/>
</dbReference>
<dbReference type="InterPro" id="IPR001714">
    <property type="entry name" value="Pept_M24_MAP"/>
</dbReference>
<dbReference type="PRINTS" id="PR00599">
    <property type="entry name" value="MAPEPTIDASE"/>
</dbReference>
<dbReference type="PANTHER" id="PTHR43330:SF27">
    <property type="entry name" value="METHIONINE AMINOPEPTIDASE"/>
    <property type="match status" value="1"/>
</dbReference>
<comment type="similarity">
    <text evidence="6">Belongs to the peptidase M24A family. Methionine aminopeptidase type 1 subfamily.</text>
</comment>
<feature type="binding site" evidence="6">
    <location>
        <position position="78"/>
    </location>
    <ligand>
        <name>substrate</name>
    </ligand>
</feature>
<evidence type="ECO:0000256" key="3">
    <source>
        <dbReference type="ARBA" id="ARBA00022670"/>
    </source>
</evidence>
<feature type="binding site" evidence="6">
    <location>
        <position position="106"/>
    </location>
    <ligand>
        <name>a divalent metal cation</name>
        <dbReference type="ChEBI" id="CHEBI:60240"/>
        <label>1</label>
    </ligand>
</feature>
<evidence type="ECO:0000256" key="4">
    <source>
        <dbReference type="ARBA" id="ARBA00022723"/>
    </source>
</evidence>
<feature type="binding site" evidence="6">
    <location>
        <position position="233"/>
    </location>
    <ligand>
        <name>a divalent metal cation</name>
        <dbReference type="ChEBI" id="CHEBI:60240"/>
        <label>2</label>
        <note>catalytic</note>
    </ligand>
</feature>
<evidence type="ECO:0000256" key="7">
    <source>
        <dbReference type="RuleBase" id="RU003653"/>
    </source>
</evidence>
<dbReference type="GO" id="GO:0005829">
    <property type="term" value="C:cytosol"/>
    <property type="evidence" value="ECO:0007669"/>
    <property type="project" value="TreeGrafter"/>
</dbReference>
<reference evidence="9 10" key="1">
    <citation type="journal article" date="2015" name="Nature">
        <title>rRNA introns, odd ribosomes, and small enigmatic genomes across a large radiation of phyla.</title>
        <authorList>
            <person name="Brown C.T."/>
            <person name="Hug L.A."/>
            <person name="Thomas B.C."/>
            <person name="Sharon I."/>
            <person name="Castelle C.J."/>
            <person name="Singh A."/>
            <person name="Wilkins M.J."/>
            <person name="Williams K.H."/>
            <person name="Banfield J.F."/>
        </authorList>
    </citation>
    <scope>NUCLEOTIDE SEQUENCE [LARGE SCALE GENOMIC DNA]</scope>
</reference>
<keyword evidence="2 6" id="KW-0031">Aminopeptidase</keyword>
<dbReference type="InterPro" id="IPR000994">
    <property type="entry name" value="Pept_M24"/>
</dbReference>
<dbReference type="GO" id="GO:0004239">
    <property type="term" value="F:initiator methionyl aminopeptidase activity"/>
    <property type="evidence" value="ECO:0007669"/>
    <property type="project" value="UniProtKB-UniRule"/>
</dbReference>
<accession>A0A0G0WTA7</accession>
<gene>
    <name evidence="6" type="primary">map</name>
    <name evidence="9" type="ORF">UU34_C0003G0007</name>
</gene>
<dbReference type="GO" id="GO:0046872">
    <property type="term" value="F:metal ion binding"/>
    <property type="evidence" value="ECO:0007669"/>
    <property type="project" value="UniProtKB-UniRule"/>
</dbReference>
<feature type="domain" description="Peptidase M24" evidence="8">
    <location>
        <begin position="12"/>
        <end position="216"/>
    </location>
</feature>
<protein>
    <recommendedName>
        <fullName evidence="6 7">Methionine aminopeptidase</fullName>
        <shortName evidence="6">MAP</shortName>
        <shortName evidence="6">MetAP</shortName>
        <ecNumber evidence="6 7">3.4.11.18</ecNumber>
    </recommendedName>
    <alternativeName>
        <fullName evidence="6">Peptidase M</fullName>
    </alternativeName>
</protein>
<dbReference type="PANTHER" id="PTHR43330">
    <property type="entry name" value="METHIONINE AMINOPEPTIDASE"/>
    <property type="match status" value="1"/>
</dbReference>
<evidence type="ECO:0000256" key="6">
    <source>
        <dbReference type="HAMAP-Rule" id="MF_01974"/>
    </source>
</evidence>
<sequence>MPKFSKSDKEIEIMKKSGKICALALKKVLEDVKPGVKCSELDKIAEQELKKHSAEPSFKTVEDYQYTICTTVNQQVVHGIPSNRVLEEGDIVGIDIGALYKGFHSDLAITVPVGKIGQETKKFLDVGRATLDEAINKAVVGNTIGDISATIQNRIEGNGYSVVKNLTGHGVGRELHEEPMVPGFGKKGTGPRLVENMTIAIEVIYTKGSGEVVLEKDNWTISSKDRSIGGLFEKTIAIGRNGPIVLTPYF</sequence>
<evidence type="ECO:0000256" key="1">
    <source>
        <dbReference type="ARBA" id="ARBA00002521"/>
    </source>
</evidence>
<comment type="function">
    <text evidence="1 6">Removes the N-terminal methionine from nascent proteins. The N-terminal methionine is often cleaved when the second residue in the primary sequence is small and uncharged (Met-Ala-, Cys, Gly, Pro, Ser, Thr, or Val). Requires deformylation of the N(alpha)-formylated initiator methionine before it can be hydrolyzed.</text>
</comment>
<dbReference type="HAMAP" id="MF_01974">
    <property type="entry name" value="MetAP_1"/>
    <property type="match status" value="1"/>
</dbReference>
<evidence type="ECO:0000256" key="2">
    <source>
        <dbReference type="ARBA" id="ARBA00022438"/>
    </source>
</evidence>
<dbReference type="Gene3D" id="3.90.230.10">
    <property type="entry name" value="Creatinase/methionine aminopeptidase superfamily"/>
    <property type="match status" value="1"/>
</dbReference>
<name>A0A0G0WTA7_9BACT</name>
<dbReference type="NCBIfam" id="TIGR00500">
    <property type="entry name" value="met_pdase_I"/>
    <property type="match status" value="1"/>
</dbReference>
<dbReference type="GO" id="GO:0070006">
    <property type="term" value="F:metalloaminopeptidase activity"/>
    <property type="evidence" value="ECO:0007669"/>
    <property type="project" value="UniProtKB-UniRule"/>
</dbReference>
<evidence type="ECO:0000313" key="10">
    <source>
        <dbReference type="Proteomes" id="UP000034854"/>
    </source>
</evidence>
<dbReference type="EMBL" id="LCAG01000003">
    <property type="protein sequence ID" value="KKR87665.1"/>
    <property type="molecule type" value="Genomic_DNA"/>
</dbReference>
<comment type="subunit">
    <text evidence="6">Monomer.</text>
</comment>
<evidence type="ECO:0000313" key="9">
    <source>
        <dbReference type="EMBL" id="KKR87665.1"/>
    </source>
</evidence>
<comment type="cofactor">
    <cofactor evidence="6">
        <name>Co(2+)</name>
        <dbReference type="ChEBI" id="CHEBI:48828"/>
    </cofactor>
    <cofactor evidence="6">
        <name>Zn(2+)</name>
        <dbReference type="ChEBI" id="CHEBI:29105"/>
    </cofactor>
    <cofactor evidence="6">
        <name>Mn(2+)</name>
        <dbReference type="ChEBI" id="CHEBI:29035"/>
    </cofactor>
    <cofactor evidence="6">
        <name>Fe(2+)</name>
        <dbReference type="ChEBI" id="CHEBI:29033"/>
    </cofactor>
    <text evidence="6">Binds 2 divalent metal cations per subunit. Has a high-affinity and a low affinity metal-binding site. The true nature of the physiological cofactor is under debate. The enzyme is active with cobalt, zinc, manganese or divalent iron ions. Most likely, methionine aminopeptidases function as mononuclear Fe(2+)-metalloproteases under physiological conditions, and the catalytically relevant metal-binding site has been assigned to the histidine-containing high-affinity site.</text>
</comment>
<feature type="binding site" evidence="6">
    <location>
        <position position="106"/>
    </location>
    <ligand>
        <name>a divalent metal cation</name>
        <dbReference type="ChEBI" id="CHEBI:60240"/>
        <label>2</label>
        <note>catalytic</note>
    </ligand>
</feature>
<feature type="binding site" evidence="6">
    <location>
        <position position="202"/>
    </location>
    <ligand>
        <name>a divalent metal cation</name>
        <dbReference type="ChEBI" id="CHEBI:60240"/>
        <label>2</label>
        <note>catalytic</note>
    </ligand>
</feature>
<dbReference type="Pfam" id="PF00557">
    <property type="entry name" value="Peptidase_M24"/>
    <property type="match status" value="1"/>
</dbReference>
<dbReference type="SUPFAM" id="SSF55920">
    <property type="entry name" value="Creatinase/aminopeptidase"/>
    <property type="match status" value="1"/>
</dbReference>
<keyword evidence="3 6" id="KW-0645">Protease</keyword>
<proteinExistence type="inferred from homology"/>
<organism evidence="9 10">
    <name type="scientific">Candidatus Curtissbacteria bacterium GW2011_GWA1_41_11</name>
    <dbReference type="NCBI Taxonomy" id="1618409"/>
    <lineage>
        <taxon>Bacteria</taxon>
        <taxon>Candidatus Curtissiibacteriota</taxon>
    </lineage>
</organism>
<feature type="binding site" evidence="6">
    <location>
        <position position="169"/>
    </location>
    <ligand>
        <name>a divalent metal cation</name>
        <dbReference type="ChEBI" id="CHEBI:60240"/>
        <label>2</label>
        <note>catalytic</note>
    </ligand>
</feature>
<dbReference type="InterPro" id="IPR002467">
    <property type="entry name" value="Pept_M24A_MAP1"/>
</dbReference>
<keyword evidence="4 6" id="KW-0479">Metal-binding</keyword>
<dbReference type="InterPro" id="IPR036005">
    <property type="entry name" value="Creatinase/aminopeptidase-like"/>
</dbReference>
<dbReference type="PATRIC" id="fig|1618409.3.peg.298"/>
<comment type="catalytic activity">
    <reaction evidence="6 7">
        <text>Release of N-terminal amino acids, preferentially methionine, from peptides and arylamides.</text>
        <dbReference type="EC" id="3.4.11.18"/>
    </reaction>
</comment>
<dbReference type="Proteomes" id="UP000034854">
    <property type="component" value="Unassembled WGS sequence"/>
</dbReference>
<dbReference type="EC" id="3.4.11.18" evidence="6 7"/>